<gene>
    <name evidence="1" type="ORF">MA16_Dca017754</name>
</gene>
<proteinExistence type="predicted"/>
<evidence type="ECO:0000313" key="2">
    <source>
        <dbReference type="Proteomes" id="UP000233837"/>
    </source>
</evidence>
<dbReference type="EMBL" id="KZ501856">
    <property type="protein sequence ID" value="PKU87694.1"/>
    <property type="molecule type" value="Genomic_DNA"/>
</dbReference>
<protein>
    <submittedName>
        <fullName evidence="1">Uncharacterized protein</fullName>
    </submittedName>
</protein>
<dbReference type="Proteomes" id="UP000233837">
    <property type="component" value="Unassembled WGS sequence"/>
</dbReference>
<name>A0A2I0XIH4_9ASPA</name>
<reference evidence="1 2" key="1">
    <citation type="journal article" date="2016" name="Sci. Rep.">
        <title>The Dendrobium catenatum Lindl. genome sequence provides insights into polysaccharide synthase, floral development and adaptive evolution.</title>
        <authorList>
            <person name="Zhang G.Q."/>
            <person name="Xu Q."/>
            <person name="Bian C."/>
            <person name="Tsai W.C."/>
            <person name="Yeh C.M."/>
            <person name="Liu K.W."/>
            <person name="Yoshida K."/>
            <person name="Zhang L.S."/>
            <person name="Chang S.B."/>
            <person name="Chen F."/>
            <person name="Shi Y."/>
            <person name="Su Y.Y."/>
            <person name="Zhang Y.Q."/>
            <person name="Chen L.J."/>
            <person name="Yin Y."/>
            <person name="Lin M."/>
            <person name="Huang H."/>
            <person name="Deng H."/>
            <person name="Wang Z.W."/>
            <person name="Zhu S.L."/>
            <person name="Zhao X."/>
            <person name="Deng C."/>
            <person name="Niu S.C."/>
            <person name="Huang J."/>
            <person name="Wang M."/>
            <person name="Liu G.H."/>
            <person name="Yang H.J."/>
            <person name="Xiao X.J."/>
            <person name="Hsiao Y.Y."/>
            <person name="Wu W.L."/>
            <person name="Chen Y.Y."/>
            <person name="Mitsuda N."/>
            <person name="Ohme-Takagi M."/>
            <person name="Luo Y.B."/>
            <person name="Van de Peer Y."/>
            <person name="Liu Z.J."/>
        </authorList>
    </citation>
    <scope>NUCLEOTIDE SEQUENCE [LARGE SCALE GENOMIC DNA]</scope>
    <source>
        <tissue evidence="1">The whole plant</tissue>
    </source>
</reference>
<keyword evidence="2" id="KW-1185">Reference proteome</keyword>
<organism evidence="1 2">
    <name type="scientific">Dendrobium catenatum</name>
    <dbReference type="NCBI Taxonomy" id="906689"/>
    <lineage>
        <taxon>Eukaryota</taxon>
        <taxon>Viridiplantae</taxon>
        <taxon>Streptophyta</taxon>
        <taxon>Embryophyta</taxon>
        <taxon>Tracheophyta</taxon>
        <taxon>Spermatophyta</taxon>
        <taxon>Magnoliopsida</taxon>
        <taxon>Liliopsida</taxon>
        <taxon>Asparagales</taxon>
        <taxon>Orchidaceae</taxon>
        <taxon>Epidendroideae</taxon>
        <taxon>Malaxideae</taxon>
        <taxon>Dendrobiinae</taxon>
        <taxon>Dendrobium</taxon>
    </lineage>
</organism>
<dbReference type="AlphaFoldDB" id="A0A2I0XIH4"/>
<reference evidence="1 2" key="2">
    <citation type="journal article" date="2017" name="Nature">
        <title>The Apostasia genome and the evolution of orchids.</title>
        <authorList>
            <person name="Zhang G.Q."/>
            <person name="Liu K.W."/>
            <person name="Li Z."/>
            <person name="Lohaus R."/>
            <person name="Hsiao Y.Y."/>
            <person name="Niu S.C."/>
            <person name="Wang J.Y."/>
            <person name="Lin Y.C."/>
            <person name="Xu Q."/>
            <person name="Chen L.J."/>
            <person name="Yoshida K."/>
            <person name="Fujiwara S."/>
            <person name="Wang Z.W."/>
            <person name="Zhang Y.Q."/>
            <person name="Mitsuda N."/>
            <person name="Wang M."/>
            <person name="Liu G.H."/>
            <person name="Pecoraro L."/>
            <person name="Huang H.X."/>
            <person name="Xiao X.J."/>
            <person name="Lin M."/>
            <person name="Wu X.Y."/>
            <person name="Wu W.L."/>
            <person name="Chen Y.Y."/>
            <person name="Chang S.B."/>
            <person name="Sakamoto S."/>
            <person name="Ohme-Takagi M."/>
            <person name="Yagi M."/>
            <person name="Zeng S.J."/>
            <person name="Shen C.Y."/>
            <person name="Yeh C.M."/>
            <person name="Luo Y.B."/>
            <person name="Tsai W.C."/>
            <person name="Van de Peer Y."/>
            <person name="Liu Z.J."/>
        </authorList>
    </citation>
    <scope>NUCLEOTIDE SEQUENCE [LARGE SCALE GENOMIC DNA]</scope>
    <source>
        <tissue evidence="1">The whole plant</tissue>
    </source>
</reference>
<evidence type="ECO:0000313" key="1">
    <source>
        <dbReference type="EMBL" id="PKU87694.1"/>
    </source>
</evidence>
<accession>A0A2I0XIH4</accession>
<sequence length="79" mass="8802">MVLRGDTVAIQILNCVPRGIEQYRAGVVSCKFMDRELIAINVWNIKETRVGRIPLIQNHLVGINVAWKSVASVAELDSI</sequence>